<evidence type="ECO:0000256" key="4">
    <source>
        <dbReference type="RuleBase" id="RU003557"/>
    </source>
</evidence>
<dbReference type="InterPro" id="IPR020615">
    <property type="entry name" value="Thiolase_acyl_enz_int_AS"/>
</dbReference>
<accession>A0AA38M207</accession>
<evidence type="ECO:0000313" key="8">
    <source>
        <dbReference type="Proteomes" id="UP001168821"/>
    </source>
</evidence>
<dbReference type="Proteomes" id="UP001168821">
    <property type="component" value="Unassembled WGS sequence"/>
</dbReference>
<dbReference type="CDD" id="cd00751">
    <property type="entry name" value="thiolase"/>
    <property type="match status" value="1"/>
</dbReference>
<gene>
    <name evidence="7" type="ORF">Zmor_027359</name>
</gene>
<dbReference type="Pfam" id="PF00108">
    <property type="entry name" value="Thiolase_N"/>
    <property type="match status" value="1"/>
</dbReference>
<dbReference type="GO" id="GO:0003985">
    <property type="term" value="F:acetyl-CoA C-acetyltransferase activity"/>
    <property type="evidence" value="ECO:0007669"/>
    <property type="project" value="TreeGrafter"/>
</dbReference>
<dbReference type="EMBL" id="JALNTZ010000009">
    <property type="protein sequence ID" value="KAJ3640820.1"/>
    <property type="molecule type" value="Genomic_DNA"/>
</dbReference>
<feature type="domain" description="Thiolase C-terminal" evidence="6">
    <location>
        <begin position="275"/>
        <end position="348"/>
    </location>
</feature>
<dbReference type="InterPro" id="IPR016039">
    <property type="entry name" value="Thiolase-like"/>
</dbReference>
<dbReference type="PANTHER" id="PTHR18919:SF107">
    <property type="entry name" value="ACETYL-COA ACETYLTRANSFERASE, CYTOSOLIC"/>
    <property type="match status" value="1"/>
</dbReference>
<keyword evidence="8" id="KW-1185">Reference proteome</keyword>
<dbReference type="GO" id="GO:0005739">
    <property type="term" value="C:mitochondrion"/>
    <property type="evidence" value="ECO:0007669"/>
    <property type="project" value="TreeGrafter"/>
</dbReference>
<organism evidence="7 8">
    <name type="scientific">Zophobas morio</name>
    <dbReference type="NCBI Taxonomy" id="2755281"/>
    <lineage>
        <taxon>Eukaryota</taxon>
        <taxon>Metazoa</taxon>
        <taxon>Ecdysozoa</taxon>
        <taxon>Arthropoda</taxon>
        <taxon>Hexapoda</taxon>
        <taxon>Insecta</taxon>
        <taxon>Pterygota</taxon>
        <taxon>Neoptera</taxon>
        <taxon>Endopterygota</taxon>
        <taxon>Coleoptera</taxon>
        <taxon>Polyphaga</taxon>
        <taxon>Cucujiformia</taxon>
        <taxon>Tenebrionidae</taxon>
        <taxon>Zophobas</taxon>
    </lineage>
</organism>
<dbReference type="NCBIfam" id="TIGR01930">
    <property type="entry name" value="AcCoA-C-Actrans"/>
    <property type="match status" value="1"/>
</dbReference>
<dbReference type="PIRSF" id="PIRSF000429">
    <property type="entry name" value="Ac-CoA_Ac_transf"/>
    <property type="match status" value="1"/>
</dbReference>
<evidence type="ECO:0000256" key="3">
    <source>
        <dbReference type="ARBA" id="ARBA00023315"/>
    </source>
</evidence>
<dbReference type="Gene3D" id="3.40.47.10">
    <property type="match status" value="2"/>
</dbReference>
<proteinExistence type="inferred from homology"/>
<keyword evidence="2 4" id="KW-0808">Transferase</keyword>
<sequence>MTSLVKGVVIVAAKRTPFGRYGGKFVKTSAAELQIVAAKAALAAGNVKPELIDSVIVGNVRLQSSPEGGLIPRHVALKSGIPQDRTAVLINRLCGSGFQSIVNAAQEIQTGMSQICLTGGTENMSQCPYIGRNLRFGVPLGQNVVLEDSLWLGFTDTYAKMPMALTAEKLGAQFKLTKEEVDAFALRSQQTWKNAHDGGRFSEELTPVTIEGKKGAVVVDVDEHPRPETTLDGLKKLPTLFKENGLVTAGSASGISDGAAAVVVANEEAVSRHDLTPLARVVAFSVVGVDPTIMGIGPVPAIKNVLKATGKSLDDIDLVEINEAFGAQALACVKGLDLDINKLNVDGGV</sequence>
<dbReference type="InterPro" id="IPR020616">
    <property type="entry name" value="Thiolase_N"/>
</dbReference>
<dbReference type="InterPro" id="IPR002155">
    <property type="entry name" value="Thiolase"/>
</dbReference>
<evidence type="ECO:0008006" key="9">
    <source>
        <dbReference type="Google" id="ProtNLM"/>
    </source>
</evidence>
<comment type="caution">
    <text evidence="7">The sequence shown here is derived from an EMBL/GenBank/DDBJ whole genome shotgun (WGS) entry which is preliminary data.</text>
</comment>
<name>A0AA38M207_9CUCU</name>
<dbReference type="SUPFAM" id="SSF53901">
    <property type="entry name" value="Thiolase-like"/>
    <property type="match status" value="2"/>
</dbReference>
<dbReference type="Pfam" id="PF02803">
    <property type="entry name" value="Thiolase_C"/>
    <property type="match status" value="1"/>
</dbReference>
<dbReference type="InterPro" id="IPR020617">
    <property type="entry name" value="Thiolase_C"/>
</dbReference>
<evidence type="ECO:0000313" key="7">
    <source>
        <dbReference type="EMBL" id="KAJ3640820.1"/>
    </source>
</evidence>
<reference evidence="7" key="1">
    <citation type="journal article" date="2023" name="G3 (Bethesda)">
        <title>Whole genome assemblies of Zophobas morio and Tenebrio molitor.</title>
        <authorList>
            <person name="Kaur S."/>
            <person name="Stinson S.A."/>
            <person name="diCenzo G.C."/>
        </authorList>
    </citation>
    <scope>NUCLEOTIDE SEQUENCE</scope>
    <source>
        <strain evidence="7">QUZm001</strain>
    </source>
</reference>
<dbReference type="PANTHER" id="PTHR18919">
    <property type="entry name" value="ACETYL-COA C-ACYLTRANSFERASE"/>
    <property type="match status" value="1"/>
</dbReference>
<dbReference type="GO" id="GO:0006635">
    <property type="term" value="P:fatty acid beta-oxidation"/>
    <property type="evidence" value="ECO:0007669"/>
    <property type="project" value="TreeGrafter"/>
</dbReference>
<evidence type="ECO:0000256" key="1">
    <source>
        <dbReference type="ARBA" id="ARBA00010982"/>
    </source>
</evidence>
<protein>
    <recommendedName>
        <fullName evidence="9">3-ketoacyl-CoA thiolase, mitochondrial</fullName>
    </recommendedName>
</protein>
<dbReference type="PROSITE" id="PS00098">
    <property type="entry name" value="THIOLASE_1"/>
    <property type="match status" value="1"/>
</dbReference>
<evidence type="ECO:0000256" key="2">
    <source>
        <dbReference type="ARBA" id="ARBA00022679"/>
    </source>
</evidence>
<feature type="domain" description="Thiolase N-terminal" evidence="5">
    <location>
        <begin position="8"/>
        <end position="268"/>
    </location>
</feature>
<evidence type="ECO:0000259" key="6">
    <source>
        <dbReference type="Pfam" id="PF02803"/>
    </source>
</evidence>
<dbReference type="AlphaFoldDB" id="A0AA38M207"/>
<comment type="similarity">
    <text evidence="1 4">Belongs to the thiolase-like superfamily. Thiolase family.</text>
</comment>
<keyword evidence="3 4" id="KW-0012">Acyltransferase</keyword>
<evidence type="ECO:0000259" key="5">
    <source>
        <dbReference type="Pfam" id="PF00108"/>
    </source>
</evidence>